<evidence type="ECO:0000256" key="8">
    <source>
        <dbReference type="ARBA" id="ARBA00050488"/>
    </source>
</evidence>
<comment type="catalytic activity">
    <reaction evidence="9 10">
        <text>IMP + H2O = 5-formamido-1-(5-phospho-D-ribosyl)imidazole-4-carboxamide</text>
        <dbReference type="Rhea" id="RHEA:18445"/>
        <dbReference type="ChEBI" id="CHEBI:15377"/>
        <dbReference type="ChEBI" id="CHEBI:58053"/>
        <dbReference type="ChEBI" id="CHEBI:58467"/>
        <dbReference type="EC" id="3.5.4.10"/>
    </reaction>
</comment>
<dbReference type="PROSITE" id="PS51855">
    <property type="entry name" value="MGS"/>
    <property type="match status" value="1"/>
</dbReference>
<dbReference type="SMART" id="SM00851">
    <property type="entry name" value="MGS"/>
    <property type="match status" value="1"/>
</dbReference>
<comment type="pathway">
    <text evidence="2 10">Purine metabolism; IMP biosynthesis via de novo pathway; 5-formamido-1-(5-phospho-D-ribosyl)imidazole-4-carboxamide from 5-amino-1-(5-phospho-D-ribosyl)imidazole-4-carboxamide (10-formyl THF route): step 1/1.</text>
</comment>
<dbReference type="PANTHER" id="PTHR11692">
    <property type="entry name" value="BIFUNCTIONAL PURINE BIOSYNTHESIS PROTEIN PURH"/>
    <property type="match status" value="1"/>
</dbReference>
<comment type="caution">
    <text evidence="12">The sequence shown here is derived from an EMBL/GenBank/DDBJ whole genome shotgun (WGS) entry which is preliminary data.</text>
</comment>
<dbReference type="AlphaFoldDB" id="A0AA94HBV3"/>
<sequence>MMKKALISVSDKSSLEPFVRGLVRNDYEIYSTGGTLAAIESFGVEVKGVNELTGFDEIMDGRVKTLHPAVHGGILADRDNPEHMEDLKKNGIETIDLVAVNLYPFKETVKKDGVTENEAVENIDIGGPTMLRAAAKNFKHVTTIVDPEDYGEVIQKIEEDTLDITYRRGLMIKVFSHTNDYDQAIVNHFSQAEEALRYGENPHQSARLVRTTEKHNTILNADVLHGKALSYNNLRDADAAFALAKKFDMPAAIAVKHMNPCGVGTGDTIAEAFKNAHEADSQSIFGGIVALNKTVDKETAEQLHGIFLEVIIAPDFDEAALEVLTQKKNLRLLEVDFHEDEHAEEFVSVSGGYLVQSRDTGSLKEDEIKVVTKAQPTRDQMKAMALAWEVAKHVKSNAIVLANDKQTVGIGAGQMNRVGALKIAIDRALELGDNVVMASDGFFPMPDTVQLAHEHGIKSIIQPGGSKRDQESIDYCDENDMAMVVTGMRHFKH</sequence>
<dbReference type="FunFam" id="3.40.50.1380:FF:000001">
    <property type="entry name" value="Bifunctional purine biosynthesis protein PurH"/>
    <property type="match status" value="1"/>
</dbReference>
<dbReference type="EC" id="3.5.4.10" evidence="10"/>
<keyword evidence="5 10" id="KW-0658">Purine biosynthesis</keyword>
<evidence type="ECO:0000313" key="12">
    <source>
        <dbReference type="EMBL" id="SFK53674.1"/>
    </source>
</evidence>
<name>A0AA94HBV3_9STAP</name>
<evidence type="ECO:0000259" key="11">
    <source>
        <dbReference type="PROSITE" id="PS51855"/>
    </source>
</evidence>
<keyword evidence="7 10" id="KW-0511">Multifunctional enzyme</keyword>
<dbReference type="GO" id="GO:0004643">
    <property type="term" value="F:phosphoribosylaminoimidazolecarboxamide formyltransferase activity"/>
    <property type="evidence" value="ECO:0007669"/>
    <property type="project" value="UniProtKB-UniRule"/>
</dbReference>
<dbReference type="Gene3D" id="3.40.140.20">
    <property type="match status" value="2"/>
</dbReference>
<evidence type="ECO:0000256" key="9">
    <source>
        <dbReference type="ARBA" id="ARBA00050687"/>
    </source>
</evidence>
<keyword evidence="4 10" id="KW-0808">Transferase</keyword>
<dbReference type="InterPro" id="IPR036914">
    <property type="entry name" value="MGS-like_dom_sf"/>
</dbReference>
<keyword evidence="6 10" id="KW-0378">Hydrolase</keyword>
<dbReference type="SUPFAM" id="SSF53927">
    <property type="entry name" value="Cytidine deaminase-like"/>
    <property type="match status" value="1"/>
</dbReference>
<dbReference type="InterPro" id="IPR002695">
    <property type="entry name" value="PurH-like"/>
</dbReference>
<evidence type="ECO:0000256" key="5">
    <source>
        <dbReference type="ARBA" id="ARBA00022755"/>
    </source>
</evidence>
<proteinExistence type="inferred from homology"/>
<comment type="catalytic activity">
    <reaction evidence="8 10">
        <text>(6R)-10-formyltetrahydrofolate + 5-amino-1-(5-phospho-beta-D-ribosyl)imidazole-4-carboxamide = 5-formamido-1-(5-phospho-D-ribosyl)imidazole-4-carboxamide + (6S)-5,6,7,8-tetrahydrofolate</text>
        <dbReference type="Rhea" id="RHEA:22192"/>
        <dbReference type="ChEBI" id="CHEBI:57453"/>
        <dbReference type="ChEBI" id="CHEBI:58467"/>
        <dbReference type="ChEBI" id="CHEBI:58475"/>
        <dbReference type="ChEBI" id="CHEBI:195366"/>
        <dbReference type="EC" id="2.1.2.3"/>
    </reaction>
</comment>
<comment type="pathway">
    <text evidence="1 10">Purine metabolism; IMP biosynthesis via de novo pathway; IMP from 5-formamido-1-(5-phospho-D-ribosyl)imidazole-4-carboxamide: step 1/1.</text>
</comment>
<dbReference type="GO" id="GO:0003937">
    <property type="term" value="F:IMP cyclohydrolase activity"/>
    <property type="evidence" value="ECO:0007669"/>
    <property type="project" value="UniProtKB-UniRule"/>
</dbReference>
<evidence type="ECO:0000256" key="2">
    <source>
        <dbReference type="ARBA" id="ARBA00004954"/>
    </source>
</evidence>
<dbReference type="FunFam" id="3.40.140.20:FF:000002">
    <property type="entry name" value="Bifunctional purine biosynthesis protein PurH"/>
    <property type="match status" value="1"/>
</dbReference>
<evidence type="ECO:0000256" key="4">
    <source>
        <dbReference type="ARBA" id="ARBA00022679"/>
    </source>
</evidence>
<dbReference type="SMART" id="SM00798">
    <property type="entry name" value="AICARFT_IMPCHas"/>
    <property type="match status" value="1"/>
</dbReference>
<dbReference type="Proteomes" id="UP000183090">
    <property type="component" value="Unassembled WGS sequence"/>
</dbReference>
<dbReference type="NCBIfam" id="NF002049">
    <property type="entry name" value="PRK00881.1"/>
    <property type="match status" value="1"/>
</dbReference>
<dbReference type="GO" id="GO:0005829">
    <property type="term" value="C:cytosol"/>
    <property type="evidence" value="ECO:0007669"/>
    <property type="project" value="TreeGrafter"/>
</dbReference>
<dbReference type="Gene3D" id="3.40.50.1380">
    <property type="entry name" value="Methylglyoxal synthase-like domain"/>
    <property type="match status" value="1"/>
</dbReference>
<gene>
    <name evidence="10" type="primary">purH</name>
    <name evidence="12" type="ORF">SAMN05216235_0249</name>
</gene>
<dbReference type="InterPro" id="IPR011607">
    <property type="entry name" value="MGS-like_dom"/>
</dbReference>
<evidence type="ECO:0000256" key="7">
    <source>
        <dbReference type="ARBA" id="ARBA00023268"/>
    </source>
</evidence>
<reference evidence="12 13" key="1">
    <citation type="submission" date="2016-10" db="EMBL/GenBank/DDBJ databases">
        <authorList>
            <person name="Varghese N."/>
            <person name="Submissions S."/>
        </authorList>
    </citation>
    <scope>NUCLEOTIDE SEQUENCE [LARGE SCALE GENOMIC DNA]</scope>
    <source>
        <strain evidence="12 13">CGMCC 1.6501</strain>
    </source>
</reference>
<evidence type="ECO:0000256" key="1">
    <source>
        <dbReference type="ARBA" id="ARBA00004844"/>
    </source>
</evidence>
<dbReference type="PIRSF" id="PIRSF000414">
    <property type="entry name" value="AICARFT_IMPCHas"/>
    <property type="match status" value="1"/>
</dbReference>
<evidence type="ECO:0000256" key="3">
    <source>
        <dbReference type="ARBA" id="ARBA00007667"/>
    </source>
</evidence>
<dbReference type="Pfam" id="PF01808">
    <property type="entry name" value="AICARFT_IMPCHas"/>
    <property type="match status" value="1"/>
</dbReference>
<dbReference type="SUPFAM" id="SSF52335">
    <property type="entry name" value="Methylglyoxal synthase-like"/>
    <property type="match status" value="1"/>
</dbReference>
<dbReference type="FunFam" id="3.40.140.20:FF:000001">
    <property type="entry name" value="Bifunctional purine biosynthesis protein PurH"/>
    <property type="match status" value="1"/>
</dbReference>
<organism evidence="12 13">
    <name type="scientific">Salinicoccus halodurans</name>
    <dbReference type="NCBI Taxonomy" id="407035"/>
    <lineage>
        <taxon>Bacteria</taxon>
        <taxon>Bacillati</taxon>
        <taxon>Bacillota</taxon>
        <taxon>Bacilli</taxon>
        <taxon>Bacillales</taxon>
        <taxon>Staphylococcaceae</taxon>
        <taxon>Salinicoccus</taxon>
    </lineage>
</organism>
<dbReference type="EMBL" id="FOTB01000001">
    <property type="protein sequence ID" value="SFK53674.1"/>
    <property type="molecule type" value="Genomic_DNA"/>
</dbReference>
<dbReference type="EC" id="2.1.2.3" evidence="10"/>
<accession>A0AA94HBV3</accession>
<dbReference type="HAMAP" id="MF_00139">
    <property type="entry name" value="PurH"/>
    <property type="match status" value="1"/>
</dbReference>
<dbReference type="NCBIfam" id="TIGR00355">
    <property type="entry name" value="purH"/>
    <property type="match status" value="1"/>
</dbReference>
<feature type="domain" description="MGS-like" evidence="11">
    <location>
        <begin position="1"/>
        <end position="145"/>
    </location>
</feature>
<comment type="domain">
    <text evidence="10">The IMP cyclohydrolase activity resides in the N-terminal region.</text>
</comment>
<dbReference type="CDD" id="cd01421">
    <property type="entry name" value="IMPCH"/>
    <property type="match status" value="1"/>
</dbReference>
<evidence type="ECO:0000256" key="6">
    <source>
        <dbReference type="ARBA" id="ARBA00022801"/>
    </source>
</evidence>
<dbReference type="GO" id="GO:0006189">
    <property type="term" value="P:'de novo' IMP biosynthetic process"/>
    <property type="evidence" value="ECO:0007669"/>
    <property type="project" value="UniProtKB-UniRule"/>
</dbReference>
<dbReference type="InterPro" id="IPR016193">
    <property type="entry name" value="Cytidine_deaminase-like"/>
</dbReference>
<evidence type="ECO:0000256" key="10">
    <source>
        <dbReference type="HAMAP-Rule" id="MF_00139"/>
    </source>
</evidence>
<dbReference type="PANTHER" id="PTHR11692:SF0">
    <property type="entry name" value="BIFUNCTIONAL PURINE BIOSYNTHESIS PROTEIN ATIC"/>
    <property type="match status" value="1"/>
</dbReference>
<dbReference type="InterPro" id="IPR024051">
    <property type="entry name" value="AICAR_Tfase_dup_dom_sf"/>
</dbReference>
<protein>
    <recommendedName>
        <fullName evidence="10">Bifunctional purine biosynthesis protein PurH</fullName>
    </recommendedName>
    <domain>
        <recommendedName>
            <fullName evidence="10">Phosphoribosylaminoimidazolecarboxamide formyltransferase</fullName>
            <ecNumber evidence="10">2.1.2.3</ecNumber>
        </recommendedName>
        <alternativeName>
            <fullName evidence="10">AICAR transformylase</fullName>
        </alternativeName>
    </domain>
    <domain>
        <recommendedName>
            <fullName evidence="10">IMP cyclohydrolase</fullName>
            <ecNumber evidence="10">3.5.4.10</ecNumber>
        </recommendedName>
        <alternativeName>
            <fullName evidence="10">ATIC</fullName>
        </alternativeName>
        <alternativeName>
            <fullName evidence="10">IMP synthase</fullName>
        </alternativeName>
        <alternativeName>
            <fullName evidence="10">Inosinicase</fullName>
        </alternativeName>
    </domain>
</protein>
<comment type="similarity">
    <text evidence="3 10">Belongs to the PurH family.</text>
</comment>
<dbReference type="Pfam" id="PF02142">
    <property type="entry name" value="MGS"/>
    <property type="match status" value="1"/>
</dbReference>
<evidence type="ECO:0000313" key="13">
    <source>
        <dbReference type="Proteomes" id="UP000183090"/>
    </source>
</evidence>